<feature type="domain" description="Tyr recombinase" evidence="5">
    <location>
        <begin position="104"/>
        <end position="232"/>
    </location>
</feature>
<dbReference type="InterPro" id="IPR044068">
    <property type="entry name" value="CB"/>
</dbReference>
<dbReference type="RefSeq" id="WP_080811953.1">
    <property type="nucleotide sequence ID" value="NZ_CP021983.2"/>
</dbReference>
<dbReference type="Proteomes" id="UP000191901">
    <property type="component" value="Chromosome"/>
</dbReference>
<dbReference type="InterPro" id="IPR011010">
    <property type="entry name" value="DNA_brk_join_enz"/>
</dbReference>
<gene>
    <name evidence="7" type="primary">int_3</name>
    <name evidence="7" type="ORF">XM38_018540</name>
</gene>
<dbReference type="EMBL" id="CP021983">
    <property type="protein sequence ID" value="ASC70906.1"/>
    <property type="molecule type" value="Genomic_DNA"/>
</dbReference>
<dbReference type="GO" id="GO:0003677">
    <property type="term" value="F:DNA binding"/>
    <property type="evidence" value="ECO:0007669"/>
    <property type="project" value="UniProtKB-UniRule"/>
</dbReference>
<evidence type="ECO:0000313" key="8">
    <source>
        <dbReference type="Proteomes" id="UP000191901"/>
    </source>
</evidence>
<sequence length="232" mass="26298">MDPQPRKLLDQVRDAIRLKHYSYKTEQTYVGWIHRYTLFHNKQHPKEMGSAEIEAFLTHLTVEKQVLASTQNQAFSALLFLYRQVLNQDLGSSINAVRARPSRYLPTVLIKAEVRSILSRVTKSPSLVIQILYGSGLRLNEGLRLRVKDLDFAQRHVIVRDAKGNESRSGLNSHECNRQSSLISRASRSRLQPVTIDTLAVTTDTLAVTTDTWRLTSEMASRLTDVNLIGDG</sequence>
<dbReference type="GO" id="GO:0015074">
    <property type="term" value="P:DNA integration"/>
    <property type="evidence" value="ECO:0007669"/>
    <property type="project" value="UniProtKB-KW"/>
</dbReference>
<evidence type="ECO:0000313" key="7">
    <source>
        <dbReference type="EMBL" id="ASC70906.1"/>
    </source>
</evidence>
<dbReference type="PROSITE" id="PS51898">
    <property type="entry name" value="TYR_RECOMBINASE"/>
    <property type="match status" value="1"/>
</dbReference>
<dbReference type="AlphaFoldDB" id="A0A1Z3HKX1"/>
<keyword evidence="1" id="KW-0229">DNA integration</keyword>
<evidence type="ECO:0000256" key="2">
    <source>
        <dbReference type="ARBA" id="ARBA00023125"/>
    </source>
</evidence>
<feature type="domain" description="Core-binding (CB)" evidence="6">
    <location>
        <begin position="3"/>
        <end position="86"/>
    </location>
</feature>
<evidence type="ECO:0000259" key="6">
    <source>
        <dbReference type="PROSITE" id="PS51900"/>
    </source>
</evidence>
<keyword evidence="2 4" id="KW-0238">DNA-binding</keyword>
<evidence type="ECO:0000256" key="1">
    <source>
        <dbReference type="ARBA" id="ARBA00022908"/>
    </source>
</evidence>
<keyword evidence="8" id="KW-1185">Reference proteome</keyword>
<dbReference type="Gene3D" id="1.10.443.10">
    <property type="entry name" value="Intergrase catalytic core"/>
    <property type="match status" value="1"/>
</dbReference>
<keyword evidence="3" id="KW-0233">DNA recombination</keyword>
<evidence type="ECO:0000256" key="3">
    <source>
        <dbReference type="ARBA" id="ARBA00023172"/>
    </source>
</evidence>
<dbReference type="InterPro" id="IPR004107">
    <property type="entry name" value="Integrase_SAM-like_N"/>
</dbReference>
<dbReference type="Gene3D" id="1.10.150.130">
    <property type="match status" value="1"/>
</dbReference>
<organism evidence="7 8">
    <name type="scientific">Halomicronema hongdechloris C2206</name>
    <dbReference type="NCBI Taxonomy" id="1641165"/>
    <lineage>
        <taxon>Bacteria</taxon>
        <taxon>Bacillati</taxon>
        <taxon>Cyanobacteriota</taxon>
        <taxon>Cyanophyceae</taxon>
        <taxon>Nodosilineales</taxon>
        <taxon>Nodosilineaceae</taxon>
        <taxon>Halomicronema</taxon>
    </lineage>
</organism>
<reference evidence="7 8" key="1">
    <citation type="journal article" date="2016" name="Biochim. Biophys. Acta">
        <title>Characterization of red-shifted phycobilisomes isolated from the chlorophyll f-containing cyanobacterium Halomicronema hongdechloris.</title>
        <authorList>
            <person name="Li Y."/>
            <person name="Lin Y."/>
            <person name="Garvey C.J."/>
            <person name="Birch D."/>
            <person name="Corkery R.W."/>
            <person name="Loughlin P.C."/>
            <person name="Scheer H."/>
            <person name="Willows R.D."/>
            <person name="Chen M."/>
        </authorList>
    </citation>
    <scope>NUCLEOTIDE SEQUENCE [LARGE SCALE GENOMIC DNA]</scope>
    <source>
        <strain evidence="7 8">C2206</strain>
    </source>
</reference>
<dbReference type="KEGG" id="hhg:XM38_018540"/>
<dbReference type="GO" id="GO:0006310">
    <property type="term" value="P:DNA recombination"/>
    <property type="evidence" value="ECO:0007669"/>
    <property type="project" value="UniProtKB-KW"/>
</dbReference>
<protein>
    <submittedName>
        <fullName evidence="7">Integrase/recombinase</fullName>
    </submittedName>
</protein>
<evidence type="ECO:0000256" key="4">
    <source>
        <dbReference type="PROSITE-ProRule" id="PRU01248"/>
    </source>
</evidence>
<proteinExistence type="predicted"/>
<dbReference type="OrthoDB" id="9784359at2"/>
<accession>A0A1Z3HKX1</accession>
<dbReference type="InterPro" id="IPR002104">
    <property type="entry name" value="Integrase_catalytic"/>
</dbReference>
<dbReference type="SUPFAM" id="SSF56349">
    <property type="entry name" value="DNA breaking-rejoining enzymes"/>
    <property type="match status" value="1"/>
</dbReference>
<name>A0A1Z3HKX1_9CYAN</name>
<dbReference type="PROSITE" id="PS51900">
    <property type="entry name" value="CB"/>
    <property type="match status" value="1"/>
</dbReference>
<dbReference type="Pfam" id="PF00589">
    <property type="entry name" value="Phage_integrase"/>
    <property type="match status" value="1"/>
</dbReference>
<dbReference type="InterPro" id="IPR010998">
    <property type="entry name" value="Integrase_recombinase_N"/>
</dbReference>
<dbReference type="InterPro" id="IPR013762">
    <property type="entry name" value="Integrase-like_cat_sf"/>
</dbReference>
<evidence type="ECO:0000259" key="5">
    <source>
        <dbReference type="PROSITE" id="PS51898"/>
    </source>
</evidence>
<dbReference type="Pfam" id="PF13495">
    <property type="entry name" value="Phage_int_SAM_4"/>
    <property type="match status" value="1"/>
</dbReference>